<sequence>MEEFRCVSKFWLHLLSSTEFTRDHIASLLRQPTIESPPPTTQKLAVSTNTGRIFSLGWKSILDVSTKNAVLEYQLEDNGLSASAFWENEDEEDENEIIDRPIEIVGTSNGWVCVGRGEHLYLFESSGGKYHRVPPEDVSGFPVDDFLGFGFAYDPASDDYKVVRIIFDTVAVYSMFIWRTLFSMPISLVVRNVRIRMLDEMMLASSGEFLSILGEGLASVYIFG</sequence>
<gene>
    <name evidence="1" type="ORF">Tsubulata_019029</name>
</gene>
<dbReference type="AlphaFoldDB" id="A0A9Q0FZH9"/>
<comment type="caution">
    <text evidence="1">The sequence shown here is derived from an EMBL/GenBank/DDBJ whole genome shotgun (WGS) entry which is preliminary data.</text>
</comment>
<proteinExistence type="predicted"/>
<reference evidence="1" key="2">
    <citation type="journal article" date="2023" name="Plants (Basel)">
        <title>Annotation of the Turnera subulata (Passifloraceae) Draft Genome Reveals the S-Locus Evolved after the Divergence of Turneroideae from Passifloroideae in a Stepwise Manner.</title>
        <authorList>
            <person name="Henning P.M."/>
            <person name="Roalson E.H."/>
            <person name="Mir W."/>
            <person name="McCubbin A.G."/>
            <person name="Shore J.S."/>
        </authorList>
    </citation>
    <scope>NUCLEOTIDE SEQUENCE</scope>
    <source>
        <strain evidence="1">F60SS</strain>
    </source>
</reference>
<keyword evidence="2" id="KW-1185">Reference proteome</keyword>
<dbReference type="InterPro" id="IPR050796">
    <property type="entry name" value="SCF_F-box_component"/>
</dbReference>
<evidence type="ECO:0000313" key="2">
    <source>
        <dbReference type="Proteomes" id="UP001141552"/>
    </source>
</evidence>
<dbReference type="Proteomes" id="UP001141552">
    <property type="component" value="Unassembled WGS sequence"/>
</dbReference>
<reference evidence="1" key="1">
    <citation type="submission" date="2022-02" db="EMBL/GenBank/DDBJ databases">
        <authorList>
            <person name="Henning P.M."/>
            <person name="McCubbin A.G."/>
            <person name="Shore J.S."/>
        </authorList>
    </citation>
    <scope>NUCLEOTIDE SEQUENCE</scope>
    <source>
        <strain evidence="1">F60SS</strain>
        <tissue evidence="1">Leaves</tissue>
    </source>
</reference>
<protein>
    <submittedName>
        <fullName evidence="1">Uncharacterized protein</fullName>
    </submittedName>
</protein>
<name>A0A9Q0FZH9_9ROSI</name>
<dbReference type="PANTHER" id="PTHR31672">
    <property type="entry name" value="BNACNNG10540D PROTEIN"/>
    <property type="match status" value="1"/>
</dbReference>
<evidence type="ECO:0000313" key="1">
    <source>
        <dbReference type="EMBL" id="KAJ4839525.1"/>
    </source>
</evidence>
<dbReference type="EMBL" id="JAKUCV010003294">
    <property type="protein sequence ID" value="KAJ4839525.1"/>
    <property type="molecule type" value="Genomic_DNA"/>
</dbReference>
<dbReference type="PANTHER" id="PTHR31672:SF13">
    <property type="entry name" value="F-BOX PROTEIN CPR30-LIKE"/>
    <property type="match status" value="1"/>
</dbReference>
<accession>A0A9Q0FZH9</accession>
<organism evidence="1 2">
    <name type="scientific">Turnera subulata</name>
    <dbReference type="NCBI Taxonomy" id="218843"/>
    <lineage>
        <taxon>Eukaryota</taxon>
        <taxon>Viridiplantae</taxon>
        <taxon>Streptophyta</taxon>
        <taxon>Embryophyta</taxon>
        <taxon>Tracheophyta</taxon>
        <taxon>Spermatophyta</taxon>
        <taxon>Magnoliopsida</taxon>
        <taxon>eudicotyledons</taxon>
        <taxon>Gunneridae</taxon>
        <taxon>Pentapetalae</taxon>
        <taxon>rosids</taxon>
        <taxon>fabids</taxon>
        <taxon>Malpighiales</taxon>
        <taxon>Passifloraceae</taxon>
        <taxon>Turnera</taxon>
    </lineage>
</organism>